<comment type="caution">
    <text evidence="1">The sequence shown here is derived from an EMBL/GenBank/DDBJ whole genome shotgun (WGS) entry which is preliminary data.</text>
</comment>
<proteinExistence type="predicted"/>
<name>A0ACC1SA46_9HYPO</name>
<evidence type="ECO:0000313" key="1">
    <source>
        <dbReference type="EMBL" id="KAJ3535267.1"/>
    </source>
</evidence>
<accession>A0ACC1SA46</accession>
<organism evidence="1 2">
    <name type="scientific">Fusarium decemcellulare</name>
    <dbReference type="NCBI Taxonomy" id="57161"/>
    <lineage>
        <taxon>Eukaryota</taxon>
        <taxon>Fungi</taxon>
        <taxon>Dikarya</taxon>
        <taxon>Ascomycota</taxon>
        <taxon>Pezizomycotina</taxon>
        <taxon>Sordariomycetes</taxon>
        <taxon>Hypocreomycetidae</taxon>
        <taxon>Hypocreales</taxon>
        <taxon>Nectriaceae</taxon>
        <taxon>Fusarium</taxon>
        <taxon>Fusarium decemcellulare species complex</taxon>
    </lineage>
</organism>
<reference evidence="1" key="1">
    <citation type="submission" date="2022-08" db="EMBL/GenBank/DDBJ databases">
        <title>Genome Sequence of Fusarium decemcellulare.</title>
        <authorList>
            <person name="Buettner E."/>
        </authorList>
    </citation>
    <scope>NUCLEOTIDE SEQUENCE</scope>
    <source>
        <strain evidence="1">Babe19</strain>
    </source>
</reference>
<sequence>MEWAVFNAFMALLATTLALIVNIYFKMEDWRLAEERARQDNLDAERELDLQRQVVDLKAALERAGAEIKCYERLCDTLVQQSAALRQEANALGDRITVLEKYQCKCGLDED</sequence>
<dbReference type="EMBL" id="JANRMS010000723">
    <property type="protein sequence ID" value="KAJ3535267.1"/>
    <property type="molecule type" value="Genomic_DNA"/>
</dbReference>
<dbReference type="Proteomes" id="UP001148629">
    <property type="component" value="Unassembled WGS sequence"/>
</dbReference>
<gene>
    <name evidence="1" type="ORF">NM208_g7202</name>
</gene>
<protein>
    <submittedName>
        <fullName evidence="1">Uncharacterized protein</fullName>
    </submittedName>
</protein>
<keyword evidence="2" id="KW-1185">Reference proteome</keyword>
<evidence type="ECO:0000313" key="2">
    <source>
        <dbReference type="Proteomes" id="UP001148629"/>
    </source>
</evidence>